<dbReference type="PROSITE" id="PS50262">
    <property type="entry name" value="G_PROTEIN_RECEP_F1_2"/>
    <property type="match status" value="1"/>
</dbReference>
<feature type="transmembrane region" description="Helical" evidence="13">
    <location>
        <begin position="238"/>
        <end position="261"/>
    </location>
</feature>
<dbReference type="SUPFAM" id="SSF81321">
    <property type="entry name" value="Family A G protein-coupled receptor-like"/>
    <property type="match status" value="1"/>
</dbReference>
<dbReference type="InterPro" id="IPR000725">
    <property type="entry name" value="Olfact_rcpt"/>
</dbReference>
<evidence type="ECO:0000256" key="11">
    <source>
        <dbReference type="ARBA" id="ARBA00023180"/>
    </source>
</evidence>
<dbReference type="Pfam" id="PF13853">
    <property type="entry name" value="7tm_4"/>
    <property type="match status" value="1"/>
</dbReference>
<dbReference type="GO" id="GO:0050911">
    <property type="term" value="P:detection of chemical stimulus involved in sensory perception of smell"/>
    <property type="evidence" value="ECO:0000318"/>
    <property type="project" value="GO_Central"/>
</dbReference>
<keyword evidence="11" id="KW-0325">Glycoprotein</keyword>
<dbReference type="FunFam" id="1.20.1070.10:FF:000010">
    <property type="entry name" value="Olfactory receptor"/>
    <property type="match status" value="1"/>
</dbReference>
<accession>A0A8J1LM81</accession>
<dbReference type="PRINTS" id="PR00237">
    <property type="entry name" value="GPCRRHODOPSN"/>
</dbReference>
<name>A0A8J1LM81_XENLA</name>
<dbReference type="GeneID" id="121397642"/>
<dbReference type="OrthoDB" id="9975554at2759"/>
<dbReference type="GO" id="GO:0004930">
    <property type="term" value="F:G protein-coupled receptor activity"/>
    <property type="evidence" value="ECO:0007669"/>
    <property type="project" value="UniProtKB-KW"/>
</dbReference>
<keyword evidence="7" id="KW-0297">G-protein coupled receptor</keyword>
<protein>
    <submittedName>
        <fullName evidence="16">Olfactory receptor 10A4-like</fullName>
    </submittedName>
</protein>
<gene>
    <name evidence="16" type="primary">LOC121397642</name>
</gene>
<dbReference type="InterPro" id="IPR050939">
    <property type="entry name" value="Olfactory_GPCR1"/>
</dbReference>
<keyword evidence="9" id="KW-1015">Disulfide bond</keyword>
<feature type="transmembrane region" description="Helical" evidence="13">
    <location>
        <begin position="60"/>
        <end position="78"/>
    </location>
</feature>
<feature type="transmembrane region" description="Helical" evidence="13">
    <location>
        <begin position="25"/>
        <end position="48"/>
    </location>
</feature>
<keyword evidence="8 13" id="KW-0472">Membrane</keyword>
<evidence type="ECO:0000256" key="10">
    <source>
        <dbReference type="ARBA" id="ARBA00023170"/>
    </source>
</evidence>
<feature type="transmembrane region" description="Helical" evidence="13">
    <location>
        <begin position="267"/>
        <end position="287"/>
    </location>
</feature>
<evidence type="ECO:0000256" key="13">
    <source>
        <dbReference type="SAM" id="Phobius"/>
    </source>
</evidence>
<sequence>MIQTNQTTVKEFIFLAFSSFHKFQIFLFIVIYLAYIACLSGNVFIIILIRVKPSLQTPMYYFISTLSTLEIFFVSAIIPKLLANLIEADNTISFAGCFTQLFVSDSLGATECFLLAVMAFDRDLAINNPLHYKVIMTQNICFGLAALPWALGFITVLIPTIYTASLKFCGPNEINHFYCYLAPMQNLICSNQFTSKLITNSAAIFATFFPFILILGFYVHIIFAILKMKGAKSKQKAFSTCSAHLIVVCLIYFAAFVVYLGPKNGHYGKFFALLYTVVTPVLNPFIYTFRNKDVKAAVWKLSEVHMGF</sequence>
<dbReference type="Proteomes" id="UP000186698">
    <property type="component" value="Chromosome 8S"/>
</dbReference>
<keyword evidence="10" id="KW-0675">Receptor</keyword>
<keyword evidence="12" id="KW-0807">Transducer</keyword>
<dbReference type="PANTHER" id="PTHR24242:SF403">
    <property type="entry name" value="OLFACTORY RECEPTOR 5V1-LIKE"/>
    <property type="match status" value="1"/>
</dbReference>
<evidence type="ECO:0000259" key="14">
    <source>
        <dbReference type="PROSITE" id="PS50262"/>
    </source>
</evidence>
<dbReference type="InterPro" id="IPR000276">
    <property type="entry name" value="GPCR_Rhodpsn"/>
</dbReference>
<evidence type="ECO:0000256" key="6">
    <source>
        <dbReference type="ARBA" id="ARBA00022989"/>
    </source>
</evidence>
<feature type="transmembrane region" description="Helical" evidence="13">
    <location>
        <begin position="202"/>
        <end position="226"/>
    </location>
</feature>
<evidence type="ECO:0000256" key="9">
    <source>
        <dbReference type="ARBA" id="ARBA00023157"/>
    </source>
</evidence>
<evidence type="ECO:0000256" key="3">
    <source>
        <dbReference type="ARBA" id="ARBA00022606"/>
    </source>
</evidence>
<reference evidence="16" key="1">
    <citation type="submission" date="2025-08" db="UniProtKB">
        <authorList>
            <consortium name="RefSeq"/>
        </authorList>
    </citation>
    <scope>IDENTIFICATION</scope>
    <source>
        <strain evidence="16">J_2021</strain>
        <tissue evidence="16">Erythrocytes</tissue>
    </source>
</reference>
<keyword evidence="15" id="KW-1185">Reference proteome</keyword>
<dbReference type="KEGG" id="xla:121397642"/>
<comment type="subcellular location">
    <subcellularLocation>
        <location evidence="1">Cell membrane</location>
        <topology evidence="1">Multi-pass membrane protein</topology>
    </subcellularLocation>
</comment>
<feature type="domain" description="G-protein coupled receptors family 1 profile" evidence="14">
    <location>
        <begin position="41"/>
        <end position="287"/>
    </location>
</feature>
<evidence type="ECO:0000256" key="4">
    <source>
        <dbReference type="ARBA" id="ARBA00022692"/>
    </source>
</evidence>
<dbReference type="AlphaFoldDB" id="A0A8J1LM81"/>
<dbReference type="RefSeq" id="XP_041430632.1">
    <property type="nucleotide sequence ID" value="XM_041574698.1"/>
</dbReference>
<feature type="transmembrane region" description="Helical" evidence="13">
    <location>
        <begin position="140"/>
        <end position="162"/>
    </location>
</feature>
<proteinExistence type="predicted"/>
<dbReference type="PANTHER" id="PTHR24242">
    <property type="entry name" value="G-PROTEIN COUPLED RECEPTOR"/>
    <property type="match status" value="1"/>
</dbReference>
<keyword evidence="4 13" id="KW-0812">Transmembrane</keyword>
<dbReference type="GO" id="GO:0005886">
    <property type="term" value="C:plasma membrane"/>
    <property type="evidence" value="ECO:0000318"/>
    <property type="project" value="GO_Central"/>
</dbReference>
<evidence type="ECO:0000256" key="2">
    <source>
        <dbReference type="ARBA" id="ARBA00022475"/>
    </source>
</evidence>
<evidence type="ECO:0000313" key="16">
    <source>
        <dbReference type="RefSeq" id="XP_041430632.1"/>
    </source>
</evidence>
<organism evidence="15 16">
    <name type="scientific">Xenopus laevis</name>
    <name type="common">African clawed frog</name>
    <dbReference type="NCBI Taxonomy" id="8355"/>
    <lineage>
        <taxon>Eukaryota</taxon>
        <taxon>Metazoa</taxon>
        <taxon>Chordata</taxon>
        <taxon>Craniata</taxon>
        <taxon>Vertebrata</taxon>
        <taxon>Euteleostomi</taxon>
        <taxon>Amphibia</taxon>
        <taxon>Batrachia</taxon>
        <taxon>Anura</taxon>
        <taxon>Pipoidea</taxon>
        <taxon>Pipidae</taxon>
        <taxon>Xenopodinae</taxon>
        <taxon>Xenopus</taxon>
        <taxon>Xenopus</taxon>
    </lineage>
</organism>
<evidence type="ECO:0000256" key="7">
    <source>
        <dbReference type="ARBA" id="ARBA00023040"/>
    </source>
</evidence>
<evidence type="ECO:0000256" key="1">
    <source>
        <dbReference type="ARBA" id="ARBA00004651"/>
    </source>
</evidence>
<keyword evidence="3" id="KW-0716">Sensory transduction</keyword>
<dbReference type="GO" id="GO:0004984">
    <property type="term" value="F:olfactory receptor activity"/>
    <property type="evidence" value="ECO:0000318"/>
    <property type="project" value="GO_Central"/>
</dbReference>
<keyword evidence="2" id="KW-1003">Cell membrane</keyword>
<evidence type="ECO:0000256" key="12">
    <source>
        <dbReference type="ARBA" id="ARBA00023224"/>
    </source>
</evidence>
<evidence type="ECO:0000313" key="15">
    <source>
        <dbReference type="Proteomes" id="UP000186698"/>
    </source>
</evidence>
<dbReference type="Gene3D" id="1.20.1070.10">
    <property type="entry name" value="Rhodopsin 7-helix transmembrane proteins"/>
    <property type="match status" value="1"/>
</dbReference>
<evidence type="ECO:0000256" key="5">
    <source>
        <dbReference type="ARBA" id="ARBA00022725"/>
    </source>
</evidence>
<dbReference type="PRINTS" id="PR00245">
    <property type="entry name" value="OLFACTORYR"/>
</dbReference>
<dbReference type="CDD" id="cd13954">
    <property type="entry name" value="7tmA_OR"/>
    <property type="match status" value="1"/>
</dbReference>
<evidence type="ECO:0000256" key="8">
    <source>
        <dbReference type="ARBA" id="ARBA00023136"/>
    </source>
</evidence>
<keyword evidence="5" id="KW-0552">Olfaction</keyword>
<dbReference type="InterPro" id="IPR017452">
    <property type="entry name" value="GPCR_Rhodpsn_7TM"/>
</dbReference>
<feature type="transmembrane region" description="Helical" evidence="13">
    <location>
        <begin position="98"/>
        <end position="120"/>
    </location>
</feature>
<keyword evidence="6 13" id="KW-1133">Transmembrane helix</keyword>